<protein>
    <submittedName>
        <fullName evidence="2">Hypothetical_protein</fullName>
    </submittedName>
</protein>
<name>A0AA86QV35_9EUKA</name>
<gene>
    <name evidence="2" type="ORF">HINF_LOCUS51191</name>
    <name evidence="1" type="ORF">HINF_LOCUS54259</name>
</gene>
<evidence type="ECO:0000313" key="1">
    <source>
        <dbReference type="EMBL" id="CAI9966614.1"/>
    </source>
</evidence>
<dbReference type="Proteomes" id="UP001642409">
    <property type="component" value="Unassembled WGS sequence"/>
</dbReference>
<comment type="caution">
    <text evidence="1">The sequence shown here is derived from an EMBL/GenBank/DDBJ whole genome shotgun (WGS) entry which is preliminary data.</text>
</comment>
<evidence type="ECO:0000313" key="2">
    <source>
        <dbReference type="EMBL" id="CAL6064101.1"/>
    </source>
</evidence>
<sequence length="160" mass="16788">MRTTINTFTYSSGFSLAVIVGMINSNQCQVINTVVNNSNITSAGQSAGIFGLTNGNLSIQTQITIQNVIIGNSIFISSDFFGLAAGFIAQPSGSNISITNSAIQNIQVLGNAVAFFIIDSQNMNNIFSVSSCQTIGNNYMNAVIQSNCGTVTNLIIPKGC</sequence>
<dbReference type="AlphaFoldDB" id="A0AA86QV35"/>
<dbReference type="EMBL" id="CAXDID020000249">
    <property type="protein sequence ID" value="CAL6064101.1"/>
    <property type="molecule type" value="Genomic_DNA"/>
</dbReference>
<reference evidence="2 3" key="2">
    <citation type="submission" date="2024-07" db="EMBL/GenBank/DDBJ databases">
        <authorList>
            <person name="Akdeniz Z."/>
        </authorList>
    </citation>
    <scope>NUCLEOTIDE SEQUENCE [LARGE SCALE GENOMIC DNA]</scope>
</reference>
<reference evidence="1" key="1">
    <citation type="submission" date="2023-06" db="EMBL/GenBank/DDBJ databases">
        <authorList>
            <person name="Kurt Z."/>
        </authorList>
    </citation>
    <scope>NUCLEOTIDE SEQUENCE</scope>
</reference>
<organism evidence="1">
    <name type="scientific">Hexamita inflata</name>
    <dbReference type="NCBI Taxonomy" id="28002"/>
    <lineage>
        <taxon>Eukaryota</taxon>
        <taxon>Metamonada</taxon>
        <taxon>Diplomonadida</taxon>
        <taxon>Hexamitidae</taxon>
        <taxon>Hexamitinae</taxon>
        <taxon>Hexamita</taxon>
    </lineage>
</organism>
<proteinExistence type="predicted"/>
<keyword evidence="3" id="KW-1185">Reference proteome</keyword>
<evidence type="ECO:0000313" key="3">
    <source>
        <dbReference type="Proteomes" id="UP001642409"/>
    </source>
</evidence>
<dbReference type="EMBL" id="CATOUU010001008">
    <property type="protein sequence ID" value="CAI9966614.1"/>
    <property type="molecule type" value="Genomic_DNA"/>
</dbReference>
<accession>A0AA86QV35</accession>